<evidence type="ECO:0000256" key="2">
    <source>
        <dbReference type="SAM" id="MobiDB-lite"/>
    </source>
</evidence>
<gene>
    <name evidence="3" type="primary">TMA16</name>
    <name evidence="3" type="ORF">MCUN1_002852</name>
</gene>
<dbReference type="Pfam" id="PF11176">
    <property type="entry name" value="Tma16"/>
    <property type="match status" value="1"/>
</dbReference>
<dbReference type="GO" id="GO:0005634">
    <property type="term" value="C:nucleus"/>
    <property type="evidence" value="ECO:0007669"/>
    <property type="project" value="TreeGrafter"/>
</dbReference>
<evidence type="ECO:0000256" key="1">
    <source>
        <dbReference type="ARBA" id="ARBA00034127"/>
    </source>
</evidence>
<keyword evidence="4" id="KW-1185">Reference proteome</keyword>
<dbReference type="Gene3D" id="1.20.1440.170">
    <property type="entry name" value="Translation machinery-associated protein 16-like"/>
    <property type="match status" value="1"/>
</dbReference>
<dbReference type="Proteomes" id="UP001219933">
    <property type="component" value="Chromosome 4"/>
</dbReference>
<protein>
    <submittedName>
        <fullName evidence="3">Translation machinery-associated protein 16</fullName>
    </submittedName>
</protein>
<evidence type="ECO:0000313" key="4">
    <source>
        <dbReference type="Proteomes" id="UP001219933"/>
    </source>
</evidence>
<evidence type="ECO:0000313" key="3">
    <source>
        <dbReference type="EMBL" id="WFD35981.1"/>
    </source>
</evidence>
<proteinExistence type="inferred from homology"/>
<accession>A0AAF0EX89</accession>
<dbReference type="PANTHER" id="PTHR13349">
    <property type="entry name" value="TRANSLATION MACHINERY-ASSOCIATED PROTEIN 16"/>
    <property type="match status" value="1"/>
</dbReference>
<dbReference type="InterPro" id="IPR021346">
    <property type="entry name" value="Tma16"/>
</dbReference>
<feature type="region of interest" description="Disordered" evidence="2">
    <location>
        <begin position="1"/>
        <end position="24"/>
    </location>
</feature>
<reference evidence="3" key="1">
    <citation type="submission" date="2023-03" db="EMBL/GenBank/DDBJ databases">
        <title>Mating type loci evolution in Malassezia.</title>
        <authorList>
            <person name="Coelho M.A."/>
        </authorList>
    </citation>
    <scope>NUCLEOTIDE SEQUENCE</scope>
    <source>
        <strain evidence="3">CBS 11721</strain>
    </source>
</reference>
<name>A0AAF0EX89_9BASI</name>
<dbReference type="AlphaFoldDB" id="A0AAF0EX89"/>
<sequence>MGGRKITATSLKKKGPAHPNSRRAHQMARIALRQNKINASKDVRDKARNARVDRIMTFILLLPEEKSHLPDLYSLHDFVRTFYLPRYDDDLAELEKEQRPGRPPSRQLTELRDRISAEAREYNEGMEVPDLCNATNVELLRAWQGDPQALHLFRFPK</sequence>
<comment type="similarity">
    <text evidence="1">Belongs to the TMA16 family.</text>
</comment>
<organism evidence="3 4">
    <name type="scientific">Malassezia cuniculi</name>
    <dbReference type="NCBI Taxonomy" id="948313"/>
    <lineage>
        <taxon>Eukaryota</taxon>
        <taxon>Fungi</taxon>
        <taxon>Dikarya</taxon>
        <taxon>Basidiomycota</taxon>
        <taxon>Ustilaginomycotina</taxon>
        <taxon>Malasseziomycetes</taxon>
        <taxon>Malasseziales</taxon>
        <taxon>Malasseziaceae</taxon>
        <taxon>Malassezia</taxon>
    </lineage>
</organism>
<dbReference type="PANTHER" id="PTHR13349:SF2">
    <property type="entry name" value="TRANSLATION MACHINERY-ASSOCIATED PROTEIN 16"/>
    <property type="match status" value="1"/>
</dbReference>
<dbReference type="InterPro" id="IPR038356">
    <property type="entry name" value="Tma16_sf"/>
</dbReference>
<dbReference type="EMBL" id="CP119880">
    <property type="protein sequence ID" value="WFD35981.1"/>
    <property type="molecule type" value="Genomic_DNA"/>
</dbReference>
<feature type="compositionally biased region" description="Basic residues" evidence="2">
    <location>
        <begin position="11"/>
        <end position="24"/>
    </location>
</feature>